<evidence type="ECO:0000313" key="3">
    <source>
        <dbReference type="Proteomes" id="UP001281761"/>
    </source>
</evidence>
<sequence length="176" mass="20251">MKERSNTMNKPSAVNHGSLHNSLLSRLQIFVLTHSTLSPHPNPTPNRMMRHITTTRQDFSLSPHPQLFKQVPVFLFILPSFFLIRAFLLLRHARCSLTSLSQPDTRFSLTPRSVFIVISSLFRSYSSDVRIFVSVLLASVLLEPLIFTHIILTILSIFGCHLFLHPFHLLFRLLLH</sequence>
<feature type="transmembrane region" description="Helical" evidence="1">
    <location>
        <begin position="71"/>
        <end position="88"/>
    </location>
</feature>
<dbReference type="Proteomes" id="UP001281761">
    <property type="component" value="Unassembled WGS sequence"/>
</dbReference>
<name>A0ABQ9XUG0_9EUKA</name>
<proteinExistence type="predicted"/>
<gene>
    <name evidence="2" type="ORF">BLNAU_9845</name>
</gene>
<evidence type="ECO:0000313" key="2">
    <source>
        <dbReference type="EMBL" id="KAK2955116.1"/>
    </source>
</evidence>
<accession>A0ABQ9XUG0</accession>
<keyword evidence="1" id="KW-1133">Transmembrane helix</keyword>
<reference evidence="2 3" key="1">
    <citation type="journal article" date="2022" name="bioRxiv">
        <title>Genomics of Preaxostyla Flagellates Illuminates Evolutionary Transitions and the Path Towards Mitochondrial Loss.</title>
        <authorList>
            <person name="Novak L.V.F."/>
            <person name="Treitli S.C."/>
            <person name="Pyrih J."/>
            <person name="Halakuc P."/>
            <person name="Pipaliya S.V."/>
            <person name="Vacek V."/>
            <person name="Brzon O."/>
            <person name="Soukal P."/>
            <person name="Eme L."/>
            <person name="Dacks J.B."/>
            <person name="Karnkowska A."/>
            <person name="Elias M."/>
            <person name="Hampl V."/>
        </authorList>
    </citation>
    <scope>NUCLEOTIDE SEQUENCE [LARGE SCALE GENOMIC DNA]</scope>
    <source>
        <strain evidence="2">NAU3</strain>
        <tissue evidence="2">Gut</tissue>
    </source>
</reference>
<keyword evidence="3" id="KW-1185">Reference proteome</keyword>
<keyword evidence="1" id="KW-0472">Membrane</keyword>
<comment type="caution">
    <text evidence="2">The sequence shown here is derived from an EMBL/GenBank/DDBJ whole genome shotgun (WGS) entry which is preliminary data.</text>
</comment>
<evidence type="ECO:0008006" key="4">
    <source>
        <dbReference type="Google" id="ProtNLM"/>
    </source>
</evidence>
<dbReference type="EMBL" id="JARBJD010000070">
    <property type="protein sequence ID" value="KAK2955116.1"/>
    <property type="molecule type" value="Genomic_DNA"/>
</dbReference>
<evidence type="ECO:0000256" key="1">
    <source>
        <dbReference type="SAM" id="Phobius"/>
    </source>
</evidence>
<keyword evidence="1" id="KW-0812">Transmembrane</keyword>
<organism evidence="2 3">
    <name type="scientific">Blattamonas nauphoetae</name>
    <dbReference type="NCBI Taxonomy" id="2049346"/>
    <lineage>
        <taxon>Eukaryota</taxon>
        <taxon>Metamonada</taxon>
        <taxon>Preaxostyla</taxon>
        <taxon>Oxymonadida</taxon>
        <taxon>Blattamonas</taxon>
    </lineage>
</organism>
<protein>
    <recommendedName>
        <fullName evidence="4">Transmembrane protein</fullName>
    </recommendedName>
</protein>